<dbReference type="EC" id="2.7.6.1" evidence="5"/>
<dbReference type="EMBL" id="CP002583">
    <property type="protein sequence ID" value="ADZ89746.1"/>
    <property type="molecule type" value="Genomic_DNA"/>
</dbReference>
<dbReference type="OrthoDB" id="324294at2"/>
<sequence length="276" mass="30798">MSFKVKTNQNEILDVSFLTFSGGERHIQLPTVFLSPVNQIDIEARIQTATEIIDLLLLVNALRHQFSRELLINLVIPYLPYARQDRVCADGQAFSLEVFSGLLQSMDFNSITVWDCHSQKGIDLTKANNVIPAKIIAASDSLVALLKADNSVLICPDEGAVTRCREINEYFALSEMVRCYKKRDPSSGRITQTEVEVESLDGKVAVITDDICDGGFTFIKIAEQLKEKGADRVVLYVTHGIFSKGLEVFDGLIDEIYTSSSFERAFKSSKLSIINY</sequence>
<dbReference type="PANTHER" id="PTHR10210">
    <property type="entry name" value="RIBOSE-PHOSPHATE DIPHOSPHOKINASE FAMILY MEMBER"/>
    <property type="match status" value="1"/>
</dbReference>
<dbReference type="KEGG" id="mme:Marme_0447"/>
<dbReference type="CDD" id="cd06223">
    <property type="entry name" value="PRTases_typeI"/>
    <property type="match status" value="1"/>
</dbReference>
<dbReference type="SUPFAM" id="SSF53271">
    <property type="entry name" value="PRTase-like"/>
    <property type="match status" value="1"/>
</dbReference>
<dbReference type="AlphaFoldDB" id="F2JZG3"/>
<dbReference type="eggNOG" id="COG0462">
    <property type="taxonomic scope" value="Bacteria"/>
</dbReference>
<dbReference type="InterPro" id="IPR000836">
    <property type="entry name" value="PRTase_dom"/>
</dbReference>
<feature type="domain" description="Ribose-phosphate pyrophosphokinase N-terminal" evidence="4">
    <location>
        <begin position="48"/>
        <end position="105"/>
    </location>
</feature>
<dbReference type="InterPro" id="IPR029099">
    <property type="entry name" value="Pribosyltran_N"/>
</dbReference>
<dbReference type="GO" id="GO:0005737">
    <property type="term" value="C:cytoplasm"/>
    <property type="evidence" value="ECO:0007669"/>
    <property type="project" value="TreeGrafter"/>
</dbReference>
<keyword evidence="5" id="KW-0808">Transferase</keyword>
<dbReference type="InterPro" id="IPR029057">
    <property type="entry name" value="PRTase-like"/>
</dbReference>
<dbReference type="PANTHER" id="PTHR10210:SF41">
    <property type="entry name" value="RIBOSE-PHOSPHATE PYROPHOSPHOKINASE 1, CHLOROPLASTIC"/>
    <property type="match status" value="1"/>
</dbReference>
<dbReference type="Pfam" id="PF13793">
    <property type="entry name" value="Pribosyltran_N"/>
    <property type="match status" value="1"/>
</dbReference>
<evidence type="ECO:0000313" key="6">
    <source>
        <dbReference type="Proteomes" id="UP000001062"/>
    </source>
</evidence>
<gene>
    <name evidence="5" type="ordered locus">Marme_0447</name>
</gene>
<dbReference type="GO" id="GO:0006164">
    <property type="term" value="P:purine nucleotide biosynthetic process"/>
    <property type="evidence" value="ECO:0007669"/>
    <property type="project" value="TreeGrafter"/>
</dbReference>
<keyword evidence="5" id="KW-0418">Kinase</keyword>
<dbReference type="Pfam" id="PF00156">
    <property type="entry name" value="Pribosyltran"/>
    <property type="match status" value="1"/>
</dbReference>
<evidence type="ECO:0000259" key="3">
    <source>
        <dbReference type="Pfam" id="PF00156"/>
    </source>
</evidence>
<protein>
    <submittedName>
        <fullName evidence="5">Ribose-phosphate pyrophosphokinase</fullName>
        <ecNumber evidence="5">2.7.6.1</ecNumber>
    </submittedName>
</protein>
<dbReference type="GO" id="GO:0004749">
    <property type="term" value="F:ribose phosphate diphosphokinase activity"/>
    <property type="evidence" value="ECO:0007669"/>
    <property type="project" value="UniProtKB-EC"/>
</dbReference>
<dbReference type="InterPro" id="IPR005946">
    <property type="entry name" value="Rib-P_diPkinase"/>
</dbReference>
<dbReference type="HOGENOM" id="CLU_033546_2_2_6"/>
<dbReference type="PATRIC" id="fig|717774.3.peg.459"/>
<keyword evidence="6" id="KW-1185">Reference proteome</keyword>
<reference evidence="5 6" key="1">
    <citation type="journal article" date="2012" name="Stand. Genomic Sci.">
        <title>Complete genome sequence of the melanogenic marine bacterium Marinomonas mediterranea type strain (MMB-1(T)).</title>
        <authorList>
            <person name="Lucas-Elio P."/>
            <person name="Goodwin L."/>
            <person name="Woyke T."/>
            <person name="Pitluck S."/>
            <person name="Nolan M."/>
            <person name="Kyrpides N.C."/>
            <person name="Detter J.C."/>
            <person name="Copeland A."/>
            <person name="Teshima H."/>
            <person name="Bruce D."/>
            <person name="Detter C."/>
            <person name="Tapia R."/>
            <person name="Han S."/>
            <person name="Land M.L."/>
            <person name="Ivanova N."/>
            <person name="Mikhailova N."/>
            <person name="Johnston A.W."/>
            <person name="Sanchez-Amat A."/>
        </authorList>
    </citation>
    <scope>NUCLEOTIDE SEQUENCE [LARGE SCALE GENOMIC DNA]</scope>
    <source>
        <strain evidence="6">ATCC 700492 / JCM 21426 / NBRC 103028 / MMB-1</strain>
    </source>
</reference>
<dbReference type="RefSeq" id="WP_013659652.1">
    <property type="nucleotide sequence ID" value="NC_015276.1"/>
</dbReference>
<dbReference type="Proteomes" id="UP000001062">
    <property type="component" value="Chromosome"/>
</dbReference>
<dbReference type="GO" id="GO:0000287">
    <property type="term" value="F:magnesium ion binding"/>
    <property type="evidence" value="ECO:0007669"/>
    <property type="project" value="InterPro"/>
</dbReference>
<evidence type="ECO:0000256" key="1">
    <source>
        <dbReference type="ARBA" id="ARBA00022727"/>
    </source>
</evidence>
<evidence type="ECO:0000259" key="4">
    <source>
        <dbReference type="Pfam" id="PF13793"/>
    </source>
</evidence>
<feature type="domain" description="Phosphoribosyltransferase" evidence="3">
    <location>
        <begin position="141"/>
        <end position="239"/>
    </location>
</feature>
<proteinExistence type="inferred from homology"/>
<organism evidence="5 6">
    <name type="scientific">Marinomonas mediterranea (strain ATCC 700492 / JCM 21426 / NBRC 103028 / MMB-1)</name>
    <dbReference type="NCBI Taxonomy" id="717774"/>
    <lineage>
        <taxon>Bacteria</taxon>
        <taxon>Pseudomonadati</taxon>
        <taxon>Pseudomonadota</taxon>
        <taxon>Gammaproteobacteria</taxon>
        <taxon>Oceanospirillales</taxon>
        <taxon>Oceanospirillaceae</taxon>
        <taxon>Marinomonas</taxon>
    </lineage>
</organism>
<comment type="similarity">
    <text evidence="2">Belongs to the ribose-phosphate pyrophosphokinase family.</text>
</comment>
<dbReference type="Gene3D" id="3.40.50.2020">
    <property type="match status" value="2"/>
</dbReference>
<dbReference type="GO" id="GO:0002189">
    <property type="term" value="C:ribose phosphate diphosphokinase complex"/>
    <property type="evidence" value="ECO:0007669"/>
    <property type="project" value="TreeGrafter"/>
</dbReference>
<dbReference type="GO" id="GO:0006015">
    <property type="term" value="P:5-phosphoribose 1-diphosphate biosynthetic process"/>
    <property type="evidence" value="ECO:0007669"/>
    <property type="project" value="TreeGrafter"/>
</dbReference>
<accession>F2JZG3</accession>
<dbReference type="GO" id="GO:0016301">
    <property type="term" value="F:kinase activity"/>
    <property type="evidence" value="ECO:0007669"/>
    <property type="project" value="UniProtKB-KW"/>
</dbReference>
<dbReference type="SMART" id="SM01400">
    <property type="entry name" value="Pribosyltran_N"/>
    <property type="match status" value="1"/>
</dbReference>
<dbReference type="NCBIfam" id="TIGR01251">
    <property type="entry name" value="ribP_PPkin"/>
    <property type="match status" value="1"/>
</dbReference>
<keyword evidence="1 2" id="KW-0545">Nucleotide biosynthesis</keyword>
<name>F2JZG3_MARM1</name>
<evidence type="ECO:0000313" key="5">
    <source>
        <dbReference type="EMBL" id="ADZ89746.1"/>
    </source>
</evidence>
<dbReference type="STRING" id="717774.Marme_0447"/>
<evidence type="ECO:0000256" key="2">
    <source>
        <dbReference type="RuleBase" id="RU004324"/>
    </source>
</evidence>